<dbReference type="GO" id="GO:0000722">
    <property type="term" value="P:telomere maintenance via recombination"/>
    <property type="evidence" value="ECO:0007669"/>
    <property type="project" value="TreeGrafter"/>
</dbReference>
<keyword evidence="9" id="KW-1185">Reference proteome</keyword>
<reference evidence="8" key="1">
    <citation type="submission" date="2020-07" db="EMBL/GenBank/DDBJ databases">
        <title>The High-quality genome of the commercially important snow crab, Chionoecetes opilio.</title>
        <authorList>
            <person name="Jeong J.-H."/>
            <person name="Ryu S."/>
        </authorList>
    </citation>
    <scope>NUCLEOTIDE SEQUENCE</scope>
    <source>
        <strain evidence="8">MADBK_172401_WGS</strain>
        <tissue evidence="8">Digestive gland</tissue>
    </source>
</reference>
<dbReference type="PIRSF" id="PIRSF005856">
    <property type="entry name" value="Rad51"/>
    <property type="match status" value="1"/>
</dbReference>
<dbReference type="GO" id="GO:0000400">
    <property type="term" value="F:four-way junction DNA binding"/>
    <property type="evidence" value="ECO:0007669"/>
    <property type="project" value="TreeGrafter"/>
</dbReference>
<evidence type="ECO:0000313" key="8">
    <source>
        <dbReference type="EMBL" id="KAG0712940.1"/>
    </source>
</evidence>
<accession>A0A8J4Y0B7</accession>
<keyword evidence="3" id="KW-0227">DNA damage</keyword>
<dbReference type="SUPFAM" id="SSF52540">
    <property type="entry name" value="P-loop containing nucleoside triphosphate hydrolases"/>
    <property type="match status" value="1"/>
</dbReference>
<evidence type="ECO:0000256" key="3">
    <source>
        <dbReference type="ARBA" id="ARBA00022763"/>
    </source>
</evidence>
<proteinExistence type="predicted"/>
<dbReference type="GO" id="GO:0045003">
    <property type="term" value="P:double-strand break repair via synthesis-dependent strand annealing"/>
    <property type="evidence" value="ECO:0007669"/>
    <property type="project" value="TreeGrafter"/>
</dbReference>
<dbReference type="InterPro" id="IPR027417">
    <property type="entry name" value="P-loop_NTPase"/>
</dbReference>
<dbReference type="Gene3D" id="3.40.50.300">
    <property type="entry name" value="P-loop containing nucleotide triphosphate hydrolases"/>
    <property type="match status" value="1"/>
</dbReference>
<dbReference type="GO" id="GO:0140664">
    <property type="term" value="F:ATP-dependent DNA damage sensor activity"/>
    <property type="evidence" value="ECO:0007669"/>
    <property type="project" value="InterPro"/>
</dbReference>
<dbReference type="PANTHER" id="PTHR46487">
    <property type="entry name" value="DNA REPAIR PROTEIN XRCC3"/>
    <property type="match status" value="1"/>
</dbReference>
<dbReference type="EMBL" id="JACEEZ010021948">
    <property type="protein sequence ID" value="KAG0712940.1"/>
    <property type="molecule type" value="Genomic_DNA"/>
</dbReference>
<dbReference type="PANTHER" id="PTHR46487:SF1">
    <property type="entry name" value="DNA REPAIR PROTEIN XRCC3"/>
    <property type="match status" value="1"/>
</dbReference>
<keyword evidence="5" id="KW-0234">DNA repair</keyword>
<dbReference type="InterPro" id="IPR013632">
    <property type="entry name" value="Rad51_C"/>
</dbReference>
<name>A0A8J4Y0B7_CHIOP</name>
<dbReference type="GO" id="GO:0071140">
    <property type="term" value="P:resolution of mitotic recombination intermediates"/>
    <property type="evidence" value="ECO:0007669"/>
    <property type="project" value="TreeGrafter"/>
</dbReference>
<gene>
    <name evidence="8" type="primary">Xrcc3</name>
    <name evidence="8" type="ORF">GWK47_017337</name>
</gene>
<evidence type="ECO:0000256" key="2">
    <source>
        <dbReference type="ARBA" id="ARBA00022741"/>
    </source>
</evidence>
<evidence type="ECO:0000313" key="9">
    <source>
        <dbReference type="Proteomes" id="UP000770661"/>
    </source>
</evidence>
<dbReference type="InterPro" id="IPR020588">
    <property type="entry name" value="RecA_ATP-bd"/>
</dbReference>
<organism evidence="8 9">
    <name type="scientific">Chionoecetes opilio</name>
    <name type="common">Atlantic snow crab</name>
    <name type="synonym">Cancer opilio</name>
    <dbReference type="NCBI Taxonomy" id="41210"/>
    <lineage>
        <taxon>Eukaryota</taxon>
        <taxon>Metazoa</taxon>
        <taxon>Ecdysozoa</taxon>
        <taxon>Arthropoda</taxon>
        <taxon>Crustacea</taxon>
        <taxon>Multicrustacea</taxon>
        <taxon>Malacostraca</taxon>
        <taxon>Eumalacostraca</taxon>
        <taxon>Eucarida</taxon>
        <taxon>Decapoda</taxon>
        <taxon>Pleocyemata</taxon>
        <taxon>Brachyura</taxon>
        <taxon>Eubrachyura</taxon>
        <taxon>Majoidea</taxon>
        <taxon>Majidae</taxon>
        <taxon>Chionoecetes</taxon>
    </lineage>
</organism>
<dbReference type="AlphaFoldDB" id="A0A8J4Y0B7"/>
<dbReference type="GO" id="GO:0005524">
    <property type="term" value="F:ATP binding"/>
    <property type="evidence" value="ECO:0007669"/>
    <property type="project" value="UniProtKB-KW"/>
</dbReference>
<dbReference type="InterPro" id="IPR047348">
    <property type="entry name" value="XRCC3-like_C"/>
</dbReference>
<dbReference type="Proteomes" id="UP000770661">
    <property type="component" value="Unassembled WGS sequence"/>
</dbReference>
<keyword evidence="4" id="KW-0067">ATP-binding</keyword>
<evidence type="ECO:0000256" key="1">
    <source>
        <dbReference type="ARBA" id="ARBA00004123"/>
    </source>
</evidence>
<dbReference type="GO" id="GO:0090656">
    <property type="term" value="P:t-circle formation"/>
    <property type="evidence" value="ECO:0007669"/>
    <property type="project" value="TreeGrafter"/>
</dbReference>
<evidence type="ECO:0000256" key="4">
    <source>
        <dbReference type="ARBA" id="ARBA00022840"/>
    </source>
</evidence>
<evidence type="ECO:0000256" key="5">
    <source>
        <dbReference type="ARBA" id="ARBA00023204"/>
    </source>
</evidence>
<protein>
    <submittedName>
        <fullName evidence="8">DNA repair protein XRCC3</fullName>
    </submittedName>
</protein>
<evidence type="ECO:0000259" key="7">
    <source>
        <dbReference type="PROSITE" id="PS50162"/>
    </source>
</evidence>
<comment type="subcellular location">
    <subcellularLocation>
        <location evidence="1">Nucleus</location>
    </subcellularLocation>
</comment>
<keyword evidence="6" id="KW-0539">Nucleus</keyword>
<dbReference type="GO" id="GO:0005657">
    <property type="term" value="C:replication fork"/>
    <property type="evidence" value="ECO:0007669"/>
    <property type="project" value="TreeGrafter"/>
</dbReference>
<sequence>MEASGSHKWTKNILKELDINPKIVMRAQKAWDLSQTTDGDPEHITTGCHRLDGFLGGGVPVRGITEVTGQSGSGKTQVALQLALCAQLPRDAGGTGKGVAYICTESQFPATRLQQMIRYFKQEHCQGPTCYTDNIFVHHIPDMDSLVDCVRYQLPSLVSRRPIGLVVVDSVAAPFRAEESSAENKGLLQTMGHSLHQLAAAHSIAVVAVNQVTSAMGNNNLYGHSGSVVATLGLSWANLVTTRLMLGRTDAYVTGEPAETSIQAQKPASQIAVKYNIRQLEVIFCPWLERKSCQLVVTKKGIEDVE</sequence>
<feature type="domain" description="RecA family profile 1" evidence="7">
    <location>
        <begin position="40"/>
        <end position="212"/>
    </location>
</feature>
<comment type="caution">
    <text evidence="8">The sequence shown here is derived from an EMBL/GenBank/DDBJ whole genome shotgun (WGS) entry which is preliminary data.</text>
</comment>
<evidence type="ECO:0000256" key="6">
    <source>
        <dbReference type="ARBA" id="ARBA00023242"/>
    </source>
</evidence>
<keyword evidence="2" id="KW-0547">Nucleotide-binding</keyword>
<dbReference type="GO" id="GO:0033065">
    <property type="term" value="C:Rad51C-XRCC3 complex"/>
    <property type="evidence" value="ECO:0007669"/>
    <property type="project" value="TreeGrafter"/>
</dbReference>
<dbReference type="CDD" id="cd19491">
    <property type="entry name" value="XRCC3"/>
    <property type="match status" value="1"/>
</dbReference>
<dbReference type="OrthoDB" id="1861185at2759"/>
<dbReference type="Pfam" id="PF08423">
    <property type="entry name" value="Rad51"/>
    <property type="match status" value="1"/>
</dbReference>
<dbReference type="InterPro" id="IPR016467">
    <property type="entry name" value="DNA_recomb/repair_RecA-like"/>
</dbReference>
<dbReference type="PROSITE" id="PS50162">
    <property type="entry name" value="RECA_2"/>
    <property type="match status" value="1"/>
</dbReference>